<gene>
    <name evidence="1" type="ORF">MS2017_0643</name>
</gene>
<dbReference type="Proteomes" id="UP000278334">
    <property type="component" value="Chromosome"/>
</dbReference>
<proteinExistence type="predicted"/>
<name>A0A3G3IKK9_9GAMM</name>
<dbReference type="EMBL" id="CP024634">
    <property type="protein sequence ID" value="AYQ56377.1"/>
    <property type="molecule type" value="Genomic_DNA"/>
</dbReference>
<protein>
    <submittedName>
        <fullName evidence="1">Uncharacterized protein</fullName>
    </submittedName>
</protein>
<sequence>MRGVNSQKVIHEIQVLAEKLQEYSHRLTGNFEQKDLLVNLRLDISNYKNESNQDSRSKIADKMYSTLNSIIESLSTSIDKTV</sequence>
<evidence type="ECO:0000313" key="1">
    <source>
        <dbReference type="EMBL" id="AYQ56377.1"/>
    </source>
</evidence>
<organism evidence="1 2">
    <name type="scientific">Bathymodiolus thermophilus thioautotrophic gill symbiont</name>
    <dbReference type="NCBI Taxonomy" id="2360"/>
    <lineage>
        <taxon>Bacteria</taxon>
        <taxon>Pseudomonadati</taxon>
        <taxon>Pseudomonadota</taxon>
        <taxon>Gammaproteobacteria</taxon>
        <taxon>sulfur-oxidizing symbionts</taxon>
    </lineage>
</organism>
<reference evidence="1 2" key="1">
    <citation type="submission" date="2017-11" db="EMBL/GenBank/DDBJ databases">
        <title>Genome sequence of the bacterial symbiont EPR9N from a vent mussel Bathymodiolus thermophilus.</title>
        <authorList>
            <person name="Won Y.-J."/>
        </authorList>
    </citation>
    <scope>NUCLEOTIDE SEQUENCE [LARGE SCALE GENOMIC DNA]</scope>
    <source>
        <strain evidence="1 2">EPR9N</strain>
    </source>
</reference>
<dbReference type="AlphaFoldDB" id="A0A3G3IKK9"/>
<accession>A0A3G3IKK9</accession>
<evidence type="ECO:0000313" key="2">
    <source>
        <dbReference type="Proteomes" id="UP000278334"/>
    </source>
</evidence>
<dbReference type="KEGG" id="bthg:MS2017_0643"/>